<dbReference type="Gene3D" id="3.30.450.20">
    <property type="entry name" value="PAS domain"/>
    <property type="match status" value="2"/>
</dbReference>
<dbReference type="CDD" id="cd12913">
    <property type="entry name" value="PDC1_MCP_like"/>
    <property type="match status" value="1"/>
</dbReference>
<evidence type="ECO:0000256" key="9">
    <source>
        <dbReference type="PROSITE-ProRule" id="PRU00284"/>
    </source>
</evidence>
<accession>A0ABU4JVU9</accession>
<dbReference type="Pfam" id="PF00015">
    <property type="entry name" value="MCPsignal"/>
    <property type="match status" value="1"/>
</dbReference>
<organism evidence="13 14">
    <name type="scientific">Clostridium tanneri</name>
    <dbReference type="NCBI Taxonomy" id="3037988"/>
    <lineage>
        <taxon>Bacteria</taxon>
        <taxon>Bacillati</taxon>
        <taxon>Bacillota</taxon>
        <taxon>Clostridia</taxon>
        <taxon>Eubacteriales</taxon>
        <taxon>Clostridiaceae</taxon>
        <taxon>Clostridium</taxon>
    </lineage>
</organism>
<sequence>MGKQSLKRVLITLLCVAGVVPLLATAIFTYVSQTKIFKDDFGILIRDSLSEITASAQNTYKNNVQIVEMLSIDPKAQSILKSPENAEGFLTSVDGLVKSHKGITGAYMGTVEGKFLIAPKQELPEGYDPRKRPWYKDAVNKIGEVIVTEPYEDSLEKGRMMVTFAKAVKDPETGGLAGVVAIDIKLDEISNIVASKKIGESGYAILVDKEGIVIGSKDKSTIYKSPKDLAWLKNIVSNKKSIYEDEINGTKHFIYTSKNTSTGWIAAGFIPEDELISKVNKGRNIILIICIIAIAVSLILGNMFYKKIEKAISKVEKILHKMKNGDFTESITEETTLDEIERITSSVNAVQKQMTEIISNVHGVAENIKSSSILLKDVSNQSNMAGDDIAKVVEEIAAGTGKQAGAMSEGEEVVNDLGCEVKGSLSLAENMVEISKELKDSTSKGIYVVKELSEKFSLTSKSSMEVSNKVKELAEKSDKIGQITETITAITEQTNLLALNASIEAARAGDSGKGFAVVADEVRKLAEQSAVSAFQISNMVNEIKESIKELISKNEYAMVLEETTGKSVVTTNKAFENIAAAIDKLELSVESTSTSLNKINKVKEVVTLKIEEVSSVSQEIASVTEEVNASVQEQSAGLQEIVSAAEKLEDLSGKLYTLVSKFKI</sequence>
<evidence type="ECO:0000256" key="2">
    <source>
        <dbReference type="ARBA" id="ARBA00022475"/>
    </source>
</evidence>
<evidence type="ECO:0000256" key="8">
    <source>
        <dbReference type="ARBA" id="ARBA00029447"/>
    </source>
</evidence>
<dbReference type="PROSITE" id="PS50885">
    <property type="entry name" value="HAMP"/>
    <property type="match status" value="1"/>
</dbReference>
<protein>
    <submittedName>
        <fullName evidence="13">Methyl-accepting chemotaxis protein</fullName>
    </submittedName>
</protein>
<dbReference type="PANTHER" id="PTHR32089:SF112">
    <property type="entry name" value="LYSOZYME-LIKE PROTEIN-RELATED"/>
    <property type="match status" value="1"/>
</dbReference>
<keyword evidence="7 9" id="KW-0807">Transducer</keyword>
<dbReference type="Proteomes" id="UP001281656">
    <property type="component" value="Unassembled WGS sequence"/>
</dbReference>
<evidence type="ECO:0000259" key="11">
    <source>
        <dbReference type="PROSITE" id="PS50111"/>
    </source>
</evidence>
<dbReference type="InterPro" id="IPR029151">
    <property type="entry name" value="Sensor-like_sf"/>
</dbReference>
<dbReference type="Pfam" id="PF02743">
    <property type="entry name" value="dCache_1"/>
    <property type="match status" value="1"/>
</dbReference>
<evidence type="ECO:0000256" key="5">
    <source>
        <dbReference type="ARBA" id="ARBA00022989"/>
    </source>
</evidence>
<evidence type="ECO:0000313" key="13">
    <source>
        <dbReference type="EMBL" id="MDW8802279.1"/>
    </source>
</evidence>
<evidence type="ECO:0000256" key="4">
    <source>
        <dbReference type="ARBA" id="ARBA00022692"/>
    </source>
</evidence>
<keyword evidence="6 10" id="KW-0472">Membrane</keyword>
<feature type="domain" description="HAMP" evidence="12">
    <location>
        <begin position="306"/>
        <end position="359"/>
    </location>
</feature>
<keyword evidence="4 10" id="KW-0812">Transmembrane</keyword>
<evidence type="ECO:0000313" key="14">
    <source>
        <dbReference type="Proteomes" id="UP001281656"/>
    </source>
</evidence>
<dbReference type="RefSeq" id="WP_318798646.1">
    <property type="nucleotide sequence ID" value="NZ_JARUJP010000018.1"/>
</dbReference>
<proteinExistence type="inferred from homology"/>
<evidence type="ECO:0000256" key="6">
    <source>
        <dbReference type="ARBA" id="ARBA00023136"/>
    </source>
</evidence>
<dbReference type="InterPro" id="IPR003660">
    <property type="entry name" value="HAMP_dom"/>
</dbReference>
<keyword evidence="14" id="KW-1185">Reference proteome</keyword>
<keyword evidence="5 10" id="KW-1133">Transmembrane helix</keyword>
<dbReference type="SUPFAM" id="SSF58104">
    <property type="entry name" value="Methyl-accepting chemotaxis protein (MCP) signaling domain"/>
    <property type="match status" value="1"/>
</dbReference>
<comment type="caution">
    <text evidence="13">The sequence shown here is derived from an EMBL/GenBank/DDBJ whole genome shotgun (WGS) entry which is preliminary data.</text>
</comment>
<comment type="subcellular location">
    <subcellularLocation>
        <location evidence="1">Cell membrane</location>
        <topology evidence="1">Multi-pass membrane protein</topology>
    </subcellularLocation>
</comment>
<evidence type="ECO:0000256" key="3">
    <source>
        <dbReference type="ARBA" id="ARBA00022500"/>
    </source>
</evidence>
<dbReference type="InterPro" id="IPR004089">
    <property type="entry name" value="MCPsignal_dom"/>
</dbReference>
<evidence type="ECO:0000256" key="7">
    <source>
        <dbReference type="ARBA" id="ARBA00023224"/>
    </source>
</evidence>
<dbReference type="SUPFAM" id="SSF103190">
    <property type="entry name" value="Sensory domain-like"/>
    <property type="match status" value="1"/>
</dbReference>
<keyword evidence="2" id="KW-1003">Cell membrane</keyword>
<evidence type="ECO:0000259" key="12">
    <source>
        <dbReference type="PROSITE" id="PS50885"/>
    </source>
</evidence>
<keyword evidence="3" id="KW-0145">Chemotaxis</keyword>
<name>A0ABU4JVU9_9CLOT</name>
<evidence type="ECO:0000256" key="1">
    <source>
        <dbReference type="ARBA" id="ARBA00004651"/>
    </source>
</evidence>
<dbReference type="SMART" id="SM00283">
    <property type="entry name" value="MA"/>
    <property type="match status" value="1"/>
</dbReference>
<reference evidence="13 14" key="1">
    <citation type="submission" date="2023-04" db="EMBL/GenBank/DDBJ databases">
        <title>Clostridium tannerae sp. nov., isolated from the fecal material of an alpaca.</title>
        <authorList>
            <person name="Miller S."/>
            <person name="Hendry M."/>
            <person name="King J."/>
            <person name="Sankaranarayanan K."/>
            <person name="Lawson P.A."/>
        </authorList>
    </citation>
    <scope>NUCLEOTIDE SEQUENCE [LARGE SCALE GENOMIC DNA]</scope>
    <source>
        <strain evidence="13 14">A1-XYC3</strain>
    </source>
</reference>
<dbReference type="SMART" id="SM00304">
    <property type="entry name" value="HAMP"/>
    <property type="match status" value="1"/>
</dbReference>
<dbReference type="PROSITE" id="PS50111">
    <property type="entry name" value="CHEMOTAXIS_TRANSDUC_2"/>
    <property type="match status" value="1"/>
</dbReference>
<dbReference type="EMBL" id="JARUJP010000018">
    <property type="protein sequence ID" value="MDW8802279.1"/>
    <property type="molecule type" value="Genomic_DNA"/>
</dbReference>
<gene>
    <name evidence="13" type="ORF">P8V03_14080</name>
</gene>
<evidence type="ECO:0000256" key="10">
    <source>
        <dbReference type="SAM" id="Phobius"/>
    </source>
</evidence>
<feature type="transmembrane region" description="Helical" evidence="10">
    <location>
        <begin position="285"/>
        <end position="305"/>
    </location>
</feature>
<dbReference type="Gene3D" id="1.10.287.950">
    <property type="entry name" value="Methyl-accepting chemotaxis protein"/>
    <property type="match status" value="1"/>
</dbReference>
<feature type="domain" description="Methyl-accepting transducer" evidence="11">
    <location>
        <begin position="378"/>
        <end position="635"/>
    </location>
</feature>
<comment type="similarity">
    <text evidence="8">Belongs to the methyl-accepting chemotaxis (MCP) protein family.</text>
</comment>
<dbReference type="PANTHER" id="PTHR32089">
    <property type="entry name" value="METHYL-ACCEPTING CHEMOTAXIS PROTEIN MCPB"/>
    <property type="match status" value="1"/>
</dbReference>
<dbReference type="InterPro" id="IPR033479">
    <property type="entry name" value="dCache_1"/>
</dbReference>
<dbReference type="CDD" id="cd12912">
    <property type="entry name" value="PDC2_MCP_like"/>
    <property type="match status" value="1"/>
</dbReference>